<dbReference type="PANTHER" id="PTHR11926:SF1498">
    <property type="entry name" value="GLYCOSYLTRANSFERASE"/>
    <property type="match status" value="1"/>
</dbReference>
<organism evidence="6 7">
    <name type="scientific">Zingiber officinale</name>
    <name type="common">Ginger</name>
    <name type="synonym">Amomum zingiber</name>
    <dbReference type="NCBI Taxonomy" id="94328"/>
    <lineage>
        <taxon>Eukaryota</taxon>
        <taxon>Viridiplantae</taxon>
        <taxon>Streptophyta</taxon>
        <taxon>Embryophyta</taxon>
        <taxon>Tracheophyta</taxon>
        <taxon>Spermatophyta</taxon>
        <taxon>Magnoliopsida</taxon>
        <taxon>Liliopsida</taxon>
        <taxon>Zingiberales</taxon>
        <taxon>Zingiberaceae</taxon>
        <taxon>Zingiber</taxon>
    </lineage>
</organism>
<dbReference type="Gene3D" id="3.40.50.2000">
    <property type="entry name" value="Glycogen Phosphorylase B"/>
    <property type="match status" value="2"/>
</dbReference>
<comment type="caution">
    <text evidence="6">The sequence shown here is derived from an EMBL/GenBank/DDBJ whole genome shotgun (WGS) entry which is preliminary data.</text>
</comment>
<keyword evidence="2 4" id="KW-0328">Glycosyltransferase</keyword>
<proteinExistence type="inferred from homology"/>
<dbReference type="AlphaFoldDB" id="A0A8J5FJN4"/>
<evidence type="ECO:0000313" key="6">
    <source>
        <dbReference type="EMBL" id="KAG6488714.1"/>
    </source>
</evidence>
<dbReference type="PANTHER" id="PTHR11926">
    <property type="entry name" value="GLUCOSYL/GLUCURONOSYL TRANSFERASES"/>
    <property type="match status" value="1"/>
</dbReference>
<gene>
    <name evidence="6" type="ORF">ZIOFF_049963</name>
</gene>
<evidence type="ECO:0000313" key="7">
    <source>
        <dbReference type="Proteomes" id="UP000734854"/>
    </source>
</evidence>
<dbReference type="EMBL" id="JACMSC010000014">
    <property type="protein sequence ID" value="KAG6488714.1"/>
    <property type="molecule type" value="Genomic_DNA"/>
</dbReference>
<sequence>MVRFRTTRITVKNKGTRSNNSSAQTLLSSRYTEIDPMANTKPHAVCFPLPIQGHINGMLHFSKALHFMGFHITFVNSEFNHRRVLRNAGLASLAGLPDFRFATIPDGLSSPKDDTDKSQDLAALCVSTKRHCASPLRDLIKALNDPCSGGPPVSCVISDFFTSFTLAVTAELSIPSIFFCSASATGFLSAVYLEELKQRSIIPLKGEEDLTNGYLHAVIDWIPGMPNIRLKDLPSFIRTANPHDVMLNFCSEEARASCGASAVIFNTFHDLEAPVIEALSSVLVPPVYDIGPVSLLSEYIPNRDLLGVGVSLWKEDSSCIEWLDEKDRGSVLYVNYGSIAVLTNDQFIEFAWGLANSGCEFLWVIRPDLVEGENALLPPEFATEIKPRSFITNWCTQKEVLSHPAIGGFLTHCGWNSTMESMCAGVPMICWPFFADQQTNCRFLCSEWGIGIEIGEDVKREKVERLIEELMGGQKGKEMKRKALEWKARAVKAASIGGVSWINLDRVIKEVIMK</sequence>
<dbReference type="Proteomes" id="UP000734854">
    <property type="component" value="Unassembled WGS sequence"/>
</dbReference>
<accession>A0A8J5FJN4</accession>
<dbReference type="SUPFAM" id="SSF53756">
    <property type="entry name" value="UDP-Glycosyltransferase/glycogen phosphorylase"/>
    <property type="match status" value="1"/>
</dbReference>
<dbReference type="EC" id="2.4.1.-" evidence="5"/>
<keyword evidence="7" id="KW-1185">Reference proteome</keyword>
<dbReference type="InterPro" id="IPR002213">
    <property type="entry name" value="UDP_glucos_trans"/>
</dbReference>
<evidence type="ECO:0000256" key="2">
    <source>
        <dbReference type="ARBA" id="ARBA00022676"/>
    </source>
</evidence>
<dbReference type="Pfam" id="PF00201">
    <property type="entry name" value="UDPGT"/>
    <property type="match status" value="1"/>
</dbReference>
<dbReference type="CDD" id="cd03784">
    <property type="entry name" value="GT1_Gtf-like"/>
    <property type="match status" value="1"/>
</dbReference>
<dbReference type="GO" id="GO:0080044">
    <property type="term" value="F:quercetin 7-O-glucosyltransferase activity"/>
    <property type="evidence" value="ECO:0007669"/>
    <property type="project" value="TreeGrafter"/>
</dbReference>
<dbReference type="InterPro" id="IPR035595">
    <property type="entry name" value="UDP_glycos_trans_CS"/>
</dbReference>
<evidence type="ECO:0000256" key="1">
    <source>
        <dbReference type="ARBA" id="ARBA00009995"/>
    </source>
</evidence>
<evidence type="ECO:0000256" key="5">
    <source>
        <dbReference type="RuleBase" id="RU362057"/>
    </source>
</evidence>
<dbReference type="FunFam" id="3.40.50.2000:FF:000027">
    <property type="entry name" value="Glycosyltransferase"/>
    <property type="match status" value="1"/>
</dbReference>
<dbReference type="GO" id="GO:0080043">
    <property type="term" value="F:quercetin 3-O-glucosyltransferase activity"/>
    <property type="evidence" value="ECO:0007669"/>
    <property type="project" value="TreeGrafter"/>
</dbReference>
<keyword evidence="3 4" id="KW-0808">Transferase</keyword>
<dbReference type="PROSITE" id="PS00375">
    <property type="entry name" value="UDPGT"/>
    <property type="match status" value="1"/>
</dbReference>
<comment type="similarity">
    <text evidence="1 4">Belongs to the UDP-glycosyltransferase family.</text>
</comment>
<dbReference type="FunFam" id="3.40.50.2000:FF:000065">
    <property type="entry name" value="Glycosyltransferase"/>
    <property type="match status" value="1"/>
</dbReference>
<evidence type="ECO:0000256" key="4">
    <source>
        <dbReference type="RuleBase" id="RU003718"/>
    </source>
</evidence>
<protein>
    <recommendedName>
        <fullName evidence="5">Glycosyltransferase</fullName>
        <ecNumber evidence="5">2.4.1.-</ecNumber>
    </recommendedName>
</protein>
<evidence type="ECO:0000256" key="3">
    <source>
        <dbReference type="ARBA" id="ARBA00022679"/>
    </source>
</evidence>
<reference evidence="6 7" key="1">
    <citation type="submission" date="2020-08" db="EMBL/GenBank/DDBJ databases">
        <title>Plant Genome Project.</title>
        <authorList>
            <person name="Zhang R.-G."/>
        </authorList>
    </citation>
    <scope>NUCLEOTIDE SEQUENCE [LARGE SCALE GENOMIC DNA]</scope>
    <source>
        <tissue evidence="6">Rhizome</tissue>
    </source>
</reference>
<name>A0A8J5FJN4_ZINOF</name>